<keyword evidence="4" id="KW-1185">Reference proteome</keyword>
<dbReference type="Pfam" id="PF09972">
    <property type="entry name" value="DUF2207"/>
    <property type="match status" value="1"/>
</dbReference>
<dbReference type="AlphaFoldDB" id="A0A0R1ME82"/>
<dbReference type="eggNOG" id="COG4907">
    <property type="taxonomic scope" value="Bacteria"/>
</dbReference>
<dbReference type="InterPro" id="IPR018702">
    <property type="entry name" value="DUF2207"/>
</dbReference>
<keyword evidence="1" id="KW-1133">Transmembrane helix</keyword>
<evidence type="ECO:0000259" key="2">
    <source>
        <dbReference type="Pfam" id="PF09972"/>
    </source>
</evidence>
<comment type="caution">
    <text evidence="3">The sequence shown here is derived from an EMBL/GenBank/DDBJ whole genome shotgun (WGS) entry which is preliminary data.</text>
</comment>
<gene>
    <name evidence="3" type="ORF">FC20_GL001256</name>
</gene>
<evidence type="ECO:0000256" key="1">
    <source>
        <dbReference type="SAM" id="Phobius"/>
    </source>
</evidence>
<feature type="domain" description="DUF2207" evidence="2">
    <location>
        <begin position="2"/>
        <end position="152"/>
    </location>
</feature>
<dbReference type="PATRIC" id="fig|1293597.4.peg.1340"/>
<evidence type="ECO:0000313" key="3">
    <source>
        <dbReference type="EMBL" id="KRL03426.1"/>
    </source>
</evidence>
<protein>
    <recommendedName>
        <fullName evidence="2">DUF2207 domain-containing protein</fullName>
    </recommendedName>
</protein>
<feature type="transmembrane region" description="Helical" evidence="1">
    <location>
        <begin position="234"/>
        <end position="260"/>
    </location>
</feature>
<dbReference type="Proteomes" id="UP000051074">
    <property type="component" value="Unassembled WGS sequence"/>
</dbReference>
<evidence type="ECO:0000313" key="4">
    <source>
        <dbReference type="Proteomes" id="UP000051074"/>
    </source>
</evidence>
<reference evidence="3 4" key="1">
    <citation type="journal article" date="2015" name="Genome Announc.">
        <title>Expanding the biotechnology potential of lactobacilli through comparative genomics of 213 strains and associated genera.</title>
        <authorList>
            <person name="Sun Z."/>
            <person name="Harris H.M."/>
            <person name="McCann A."/>
            <person name="Guo C."/>
            <person name="Argimon S."/>
            <person name="Zhang W."/>
            <person name="Yang X."/>
            <person name="Jeffery I.B."/>
            <person name="Cooney J.C."/>
            <person name="Kagawa T.F."/>
            <person name="Liu W."/>
            <person name="Song Y."/>
            <person name="Salvetti E."/>
            <person name="Wrobel A."/>
            <person name="Rasinkangas P."/>
            <person name="Parkhill J."/>
            <person name="Rea M.C."/>
            <person name="O'Sullivan O."/>
            <person name="Ritari J."/>
            <person name="Douillard F.P."/>
            <person name="Paul Ross R."/>
            <person name="Yang R."/>
            <person name="Briner A.E."/>
            <person name="Felis G.E."/>
            <person name="de Vos W.M."/>
            <person name="Barrangou R."/>
            <person name="Klaenhammer T.R."/>
            <person name="Caufield P.W."/>
            <person name="Cui Y."/>
            <person name="Zhang H."/>
            <person name="O'Toole P.W."/>
        </authorList>
    </citation>
    <scope>NUCLEOTIDE SEQUENCE [LARGE SCALE GENOMIC DNA]</scope>
    <source>
        <strain evidence="3 4">DSM 19284</strain>
    </source>
</reference>
<name>A0A0R1ME82_9LACO</name>
<dbReference type="EMBL" id="AZDU01000004">
    <property type="protein sequence ID" value="KRL03426.1"/>
    <property type="molecule type" value="Genomic_DNA"/>
</dbReference>
<keyword evidence="1" id="KW-0812">Transmembrane</keyword>
<accession>A0A0R1ME82</accession>
<proteinExistence type="predicted"/>
<organism evidence="3 4">
    <name type="scientific">Lactobacillus equicursoris DSM 19284 = JCM 14600 = CIP 110162</name>
    <dbReference type="NCBI Taxonomy" id="1293597"/>
    <lineage>
        <taxon>Bacteria</taxon>
        <taxon>Bacillati</taxon>
        <taxon>Bacillota</taxon>
        <taxon>Bacilli</taxon>
        <taxon>Lactobacillales</taxon>
        <taxon>Lactobacillaceae</taxon>
        <taxon>Lactobacillus</taxon>
    </lineage>
</organism>
<keyword evidence="1" id="KW-0472">Membrane</keyword>
<dbReference type="STRING" id="1293597.FC20_GL001256"/>
<sequence length="267" mass="31061">MNEDGSLSVINEIDYDFLYAFKDGPTPIINFKQKVFRGQKLKNVIVAVDDLGDNPLKFEQDNSSKKGGTYQLTKNGNYYQFKIYRYKRDYENWNYPRVTYKYTITNAVKTYKDASDLNFKAVEIRGENWADDVKVTIELGQNVKFLDAYSNTNEHDDMYEPPLKANNKTGLVRFKKDDDVVESVRLRLIFPNSVVNQNQNLSSKSIRSEAYYEEEGLNSAVAGRPRRKSIFRKIYDLFNMFGLLFIVMIIAVIALVVRILDFIFKSF</sequence>